<organism evidence="2 3">
    <name type="scientific">Stylophora pistillata</name>
    <name type="common">Smooth cauliflower coral</name>
    <dbReference type="NCBI Taxonomy" id="50429"/>
    <lineage>
        <taxon>Eukaryota</taxon>
        <taxon>Metazoa</taxon>
        <taxon>Cnidaria</taxon>
        <taxon>Anthozoa</taxon>
        <taxon>Hexacorallia</taxon>
        <taxon>Scleractinia</taxon>
        <taxon>Astrocoeniina</taxon>
        <taxon>Pocilloporidae</taxon>
        <taxon>Stylophora</taxon>
    </lineage>
</organism>
<dbReference type="InterPro" id="IPR008042">
    <property type="entry name" value="Retrotrans_Pao"/>
</dbReference>
<gene>
    <name evidence="2" type="ORF">AWC38_SpisGene7574</name>
</gene>
<reference evidence="3" key="1">
    <citation type="journal article" date="2017" name="bioRxiv">
        <title>Comparative analysis of the genomes of Stylophora pistillata and Acropora digitifera provides evidence for extensive differences between species of corals.</title>
        <authorList>
            <person name="Voolstra C.R."/>
            <person name="Li Y."/>
            <person name="Liew Y.J."/>
            <person name="Baumgarten S."/>
            <person name="Zoccola D."/>
            <person name="Flot J.-F."/>
            <person name="Tambutte S."/>
            <person name="Allemand D."/>
            <person name="Aranda M."/>
        </authorList>
    </citation>
    <scope>NUCLEOTIDE SEQUENCE [LARGE SCALE GENOMIC DNA]</scope>
</reference>
<dbReference type="AlphaFoldDB" id="A0A2B4SF97"/>
<evidence type="ECO:0000313" key="3">
    <source>
        <dbReference type="Proteomes" id="UP000225706"/>
    </source>
</evidence>
<evidence type="ECO:0000256" key="1">
    <source>
        <dbReference type="SAM" id="MobiDB-lite"/>
    </source>
</evidence>
<feature type="region of interest" description="Disordered" evidence="1">
    <location>
        <begin position="520"/>
        <end position="548"/>
    </location>
</feature>
<sequence length="548" mass="62802">MAGRMSRLLQLVEFTNIPQDKREIITPEMARQFPHLQEIAEEIPAYDHKAKVEILIGRDAPELLKIRESRNGPKGAPWAQRLDLGWTVSGQMCLNRVGGPIHISARRTAVEYPDPTLSFSWSSEDIRCNSAKHEIVPCPNQYKIRERYAEKGEIGADLFRTTPDDNMVSMSRKDRRFLDIMETGIQKNQSGNWKMPLPFRRPNFAMPDNRSLAVNRLNSLLRTLKKKPKMKEDYLQFMAKVFERGHAVPVLREELSVTTCLKKNEPNEHDQQDQDQMAPIRSGGQVWYLPHFGVYHPRKPDQIRVVFDSSAEFHGVSLNKELLPGPDLKNSLTGVLMRFRQESVAAMCDIEQMFHSFHVSPEHQNFLRFLWFKESETIELIRNAQAMFAAANLRLHKVVSNSVGVMEALPAEDRAKSVSDIDLRRDVLPTQRSLGVHWEIEKDEFTFRVSLPEMPFTRRGVLSTINSVYDPLALASPVILEGKLILQQLVLMGKKANDNNPLGWDDPLPENMKKRLSRWRDDLPNLEEGSTQPGRVVCERQSPGHLPP</sequence>
<dbReference type="STRING" id="50429.A0A2B4SF97"/>
<keyword evidence="3" id="KW-1185">Reference proteome</keyword>
<dbReference type="PANTHER" id="PTHR47331:SF6">
    <property type="entry name" value="DOUBLECORTIN DOMAIN-CONTAINING PROTEIN"/>
    <property type="match status" value="1"/>
</dbReference>
<dbReference type="EMBL" id="LSMT01000097">
    <property type="protein sequence ID" value="PFX27723.1"/>
    <property type="molecule type" value="Genomic_DNA"/>
</dbReference>
<proteinExistence type="predicted"/>
<accession>A0A2B4SF97</accession>
<dbReference type="Proteomes" id="UP000225706">
    <property type="component" value="Unassembled WGS sequence"/>
</dbReference>
<name>A0A2B4SF97_STYPI</name>
<comment type="caution">
    <text evidence="2">The sequence shown here is derived from an EMBL/GenBank/DDBJ whole genome shotgun (WGS) entry which is preliminary data.</text>
</comment>
<protein>
    <submittedName>
        <fullName evidence="2">Uncharacterized protein</fullName>
    </submittedName>
</protein>
<evidence type="ECO:0000313" key="2">
    <source>
        <dbReference type="EMBL" id="PFX27723.1"/>
    </source>
</evidence>
<dbReference type="PANTHER" id="PTHR47331">
    <property type="entry name" value="PHD-TYPE DOMAIN-CONTAINING PROTEIN"/>
    <property type="match status" value="1"/>
</dbReference>
<dbReference type="OrthoDB" id="5988360at2759"/>
<dbReference type="Pfam" id="PF05380">
    <property type="entry name" value="Peptidase_A17"/>
    <property type="match status" value="1"/>
</dbReference>